<proteinExistence type="predicted"/>
<reference evidence="1 2" key="1">
    <citation type="journal article" date="2022" name="Genome Biol. Evol.">
        <title>The Spruce Budworm Genome: Reconstructing the Evolutionary History of Antifreeze Proteins.</title>
        <authorList>
            <person name="Beliveau C."/>
            <person name="Gagne P."/>
            <person name="Picq S."/>
            <person name="Vernygora O."/>
            <person name="Keeling C.I."/>
            <person name="Pinkney K."/>
            <person name="Doucet D."/>
            <person name="Wen F."/>
            <person name="Johnston J.S."/>
            <person name="Maaroufi H."/>
            <person name="Boyle B."/>
            <person name="Laroche J."/>
            <person name="Dewar K."/>
            <person name="Juretic N."/>
            <person name="Blackburn G."/>
            <person name="Nisole A."/>
            <person name="Brunet B."/>
            <person name="Brandao M."/>
            <person name="Lumley L."/>
            <person name="Duan J."/>
            <person name="Quan G."/>
            <person name="Lucarotti C.J."/>
            <person name="Roe A.D."/>
            <person name="Sperling F.A.H."/>
            <person name="Levesque R.C."/>
            <person name="Cusson M."/>
        </authorList>
    </citation>
    <scope>NUCLEOTIDE SEQUENCE [LARGE SCALE GENOMIC DNA]</scope>
    <source>
        <strain evidence="1">Glfc:IPQL:Cfum</strain>
    </source>
</reference>
<protein>
    <submittedName>
        <fullName evidence="1">Uncharacterized protein</fullName>
    </submittedName>
</protein>
<name>A0ACC0KGM3_CHOFU</name>
<evidence type="ECO:0000313" key="2">
    <source>
        <dbReference type="Proteomes" id="UP001064048"/>
    </source>
</evidence>
<sequence>MARTQLKNLNINVEQNCKNPSFGIMSVLAASKMQEGGSVDLSEVQRPASMLKTLECDDECRVEARTRRLALALQIRNPDVSAKLAPRYSDHVRATAAREPGFARQVHDRLTELVQLAKKSKQKTRAHSFPSMNWQKRQFIHELCEQFGCESVAYDAEPNRNVVATADKEKSWLPAMSVLEVLAREAGKRKVPGPVLRAPASNIKN</sequence>
<dbReference type="EMBL" id="CM046106">
    <property type="protein sequence ID" value="KAI8435686.1"/>
    <property type="molecule type" value="Genomic_DNA"/>
</dbReference>
<dbReference type="Proteomes" id="UP001064048">
    <property type="component" value="Chromosome 6"/>
</dbReference>
<keyword evidence="2" id="KW-1185">Reference proteome</keyword>
<accession>A0ACC0KGM3</accession>
<comment type="caution">
    <text evidence="1">The sequence shown here is derived from an EMBL/GenBank/DDBJ whole genome shotgun (WGS) entry which is preliminary data.</text>
</comment>
<organism evidence="1 2">
    <name type="scientific">Choristoneura fumiferana</name>
    <name type="common">Spruce budworm moth</name>
    <name type="synonym">Archips fumiferana</name>
    <dbReference type="NCBI Taxonomy" id="7141"/>
    <lineage>
        <taxon>Eukaryota</taxon>
        <taxon>Metazoa</taxon>
        <taxon>Ecdysozoa</taxon>
        <taxon>Arthropoda</taxon>
        <taxon>Hexapoda</taxon>
        <taxon>Insecta</taxon>
        <taxon>Pterygota</taxon>
        <taxon>Neoptera</taxon>
        <taxon>Endopterygota</taxon>
        <taxon>Lepidoptera</taxon>
        <taxon>Glossata</taxon>
        <taxon>Ditrysia</taxon>
        <taxon>Tortricoidea</taxon>
        <taxon>Tortricidae</taxon>
        <taxon>Tortricinae</taxon>
        <taxon>Choristoneura</taxon>
    </lineage>
</organism>
<evidence type="ECO:0000313" key="1">
    <source>
        <dbReference type="EMBL" id="KAI8435686.1"/>
    </source>
</evidence>
<gene>
    <name evidence="1" type="ORF">MSG28_003943</name>
</gene>